<dbReference type="CDD" id="cd06532">
    <property type="entry name" value="Glyco_transf_25"/>
    <property type="match status" value="1"/>
</dbReference>
<dbReference type="AlphaFoldDB" id="A0A0D3K9L1"/>
<accession>A0A0D3K9L1</accession>
<evidence type="ECO:0000313" key="3">
    <source>
        <dbReference type="Proteomes" id="UP000013827"/>
    </source>
</evidence>
<feature type="domain" description="Glycosyl transferase family 25" evidence="1">
    <location>
        <begin position="14"/>
        <end position="119"/>
    </location>
</feature>
<organism evidence="2 3">
    <name type="scientific">Emiliania huxleyi (strain CCMP1516)</name>
    <dbReference type="NCBI Taxonomy" id="280463"/>
    <lineage>
        <taxon>Eukaryota</taxon>
        <taxon>Haptista</taxon>
        <taxon>Haptophyta</taxon>
        <taxon>Prymnesiophyceae</taxon>
        <taxon>Isochrysidales</taxon>
        <taxon>Noelaerhabdaceae</taxon>
        <taxon>Emiliania</taxon>
    </lineage>
</organism>
<dbReference type="KEGG" id="ehx:EMIHUDRAFT_230761"/>
<name>A0A0D3K9L1_EMIH1</name>
<dbReference type="InterPro" id="IPR002654">
    <property type="entry name" value="Glyco_trans_25"/>
</dbReference>
<dbReference type="GeneID" id="17277803"/>
<sequence length="156" mass="17424">MLAAAAYERTPRAVVINLPRHSKRLDAVRAQLRAQGVSWEKMPAVDGRALSKEELKANVTVLGRHLLTPGMIGCFLSHRGCWRRCVQSGKPLIVFEDDAVLMPSFRRRLAAALAELREDDEWDVLLLGAFGCVHPSGRYGPRDVFRLFGLVGGWLF</sequence>
<evidence type="ECO:0000259" key="1">
    <source>
        <dbReference type="Pfam" id="PF01755"/>
    </source>
</evidence>
<dbReference type="eggNOG" id="KOG4179">
    <property type="taxonomic scope" value="Eukaryota"/>
</dbReference>
<dbReference type="EnsemblProtists" id="EOD32446">
    <property type="protein sequence ID" value="EOD32446"/>
    <property type="gene ID" value="EMIHUDRAFT_230761"/>
</dbReference>
<proteinExistence type="predicted"/>
<dbReference type="Proteomes" id="UP000013827">
    <property type="component" value="Unassembled WGS sequence"/>
</dbReference>
<protein>
    <recommendedName>
        <fullName evidence="1">Glycosyl transferase family 25 domain-containing protein</fullName>
    </recommendedName>
</protein>
<reference evidence="3" key="1">
    <citation type="journal article" date="2013" name="Nature">
        <title>Pan genome of the phytoplankton Emiliania underpins its global distribution.</title>
        <authorList>
            <person name="Read B.A."/>
            <person name="Kegel J."/>
            <person name="Klute M.J."/>
            <person name="Kuo A."/>
            <person name="Lefebvre S.C."/>
            <person name="Maumus F."/>
            <person name="Mayer C."/>
            <person name="Miller J."/>
            <person name="Monier A."/>
            <person name="Salamov A."/>
            <person name="Young J."/>
            <person name="Aguilar M."/>
            <person name="Claverie J.M."/>
            <person name="Frickenhaus S."/>
            <person name="Gonzalez K."/>
            <person name="Herman E.K."/>
            <person name="Lin Y.C."/>
            <person name="Napier J."/>
            <person name="Ogata H."/>
            <person name="Sarno A.F."/>
            <person name="Shmutz J."/>
            <person name="Schroeder D."/>
            <person name="de Vargas C."/>
            <person name="Verret F."/>
            <person name="von Dassow P."/>
            <person name="Valentin K."/>
            <person name="Van de Peer Y."/>
            <person name="Wheeler G."/>
            <person name="Dacks J.B."/>
            <person name="Delwiche C.F."/>
            <person name="Dyhrman S.T."/>
            <person name="Glockner G."/>
            <person name="John U."/>
            <person name="Richards T."/>
            <person name="Worden A.Z."/>
            <person name="Zhang X."/>
            <person name="Grigoriev I.V."/>
            <person name="Allen A.E."/>
            <person name="Bidle K."/>
            <person name="Borodovsky M."/>
            <person name="Bowler C."/>
            <person name="Brownlee C."/>
            <person name="Cock J.M."/>
            <person name="Elias M."/>
            <person name="Gladyshev V.N."/>
            <person name="Groth M."/>
            <person name="Guda C."/>
            <person name="Hadaegh A."/>
            <person name="Iglesias-Rodriguez M.D."/>
            <person name="Jenkins J."/>
            <person name="Jones B.M."/>
            <person name="Lawson T."/>
            <person name="Leese F."/>
            <person name="Lindquist E."/>
            <person name="Lobanov A."/>
            <person name="Lomsadze A."/>
            <person name="Malik S.B."/>
            <person name="Marsh M.E."/>
            <person name="Mackinder L."/>
            <person name="Mock T."/>
            <person name="Mueller-Roeber B."/>
            <person name="Pagarete A."/>
            <person name="Parker M."/>
            <person name="Probert I."/>
            <person name="Quesneville H."/>
            <person name="Raines C."/>
            <person name="Rensing S.A."/>
            <person name="Riano-Pachon D.M."/>
            <person name="Richier S."/>
            <person name="Rokitta S."/>
            <person name="Shiraiwa Y."/>
            <person name="Soanes D.M."/>
            <person name="van der Giezen M."/>
            <person name="Wahlund T.M."/>
            <person name="Williams B."/>
            <person name="Wilson W."/>
            <person name="Wolfe G."/>
            <person name="Wurch L.L."/>
        </authorList>
    </citation>
    <scope>NUCLEOTIDE SEQUENCE</scope>
</reference>
<dbReference type="Pfam" id="PF01755">
    <property type="entry name" value="Glyco_transf_25"/>
    <property type="match status" value="1"/>
</dbReference>
<dbReference type="RefSeq" id="XP_005784875.1">
    <property type="nucleotide sequence ID" value="XM_005784818.1"/>
</dbReference>
<keyword evidence="3" id="KW-1185">Reference proteome</keyword>
<dbReference type="HOGENOM" id="CLU_1690022_0_0_1"/>
<reference evidence="2" key="2">
    <citation type="submission" date="2024-10" db="UniProtKB">
        <authorList>
            <consortium name="EnsemblProtists"/>
        </authorList>
    </citation>
    <scope>IDENTIFICATION</scope>
</reference>
<dbReference type="PaxDb" id="2903-EOD32446"/>
<evidence type="ECO:0000313" key="2">
    <source>
        <dbReference type="EnsemblProtists" id="EOD32446"/>
    </source>
</evidence>